<proteinExistence type="predicted"/>
<keyword evidence="3" id="KW-1185">Reference proteome</keyword>
<dbReference type="AlphaFoldDB" id="A0A1H5ZPM3"/>
<reference evidence="3" key="1">
    <citation type="submission" date="2016-10" db="EMBL/GenBank/DDBJ databases">
        <authorList>
            <person name="Varghese N."/>
            <person name="Submissions S."/>
        </authorList>
    </citation>
    <scope>NUCLEOTIDE SEQUENCE [LARGE SCALE GENOMIC DNA]</scope>
    <source>
        <strain evidence="3">DSM 21580</strain>
    </source>
</reference>
<keyword evidence="1" id="KW-0732">Signal</keyword>
<feature type="chain" id="PRO_5009291792" description="Metalloprotease" evidence="1">
    <location>
        <begin position="21"/>
        <end position="227"/>
    </location>
</feature>
<dbReference type="OrthoDB" id="9152336at2"/>
<dbReference type="EMBL" id="FNUS01000005">
    <property type="protein sequence ID" value="SEG37964.1"/>
    <property type="molecule type" value="Genomic_DNA"/>
</dbReference>
<feature type="signal peptide" evidence="1">
    <location>
        <begin position="1"/>
        <end position="20"/>
    </location>
</feature>
<name>A0A1H5ZPM3_9FLAO</name>
<evidence type="ECO:0000313" key="2">
    <source>
        <dbReference type="EMBL" id="SEG37964.1"/>
    </source>
</evidence>
<evidence type="ECO:0000313" key="3">
    <source>
        <dbReference type="Proteomes" id="UP000236738"/>
    </source>
</evidence>
<evidence type="ECO:0000256" key="1">
    <source>
        <dbReference type="SAM" id="SignalP"/>
    </source>
</evidence>
<organism evidence="2 3">
    <name type="scientific">Halpernia humi</name>
    <dbReference type="NCBI Taxonomy" id="493375"/>
    <lineage>
        <taxon>Bacteria</taxon>
        <taxon>Pseudomonadati</taxon>
        <taxon>Bacteroidota</taxon>
        <taxon>Flavobacteriia</taxon>
        <taxon>Flavobacteriales</taxon>
        <taxon>Weeksellaceae</taxon>
        <taxon>Chryseobacterium group</taxon>
        <taxon>Halpernia</taxon>
    </lineage>
</organism>
<sequence>MKKTLFILVASLIFSTKVSAQGCYFGNSTLPTINLRSSSGNQQFDAINQREYQLLVNIFNIHPNFFYLLDQGAPNAYATSEISNPNFPDGTVMLGFSLVQNECLNSPSGTCSSVPIILAHEFGHIIDFKYHTGLTGKYKELFADYIAGSYLYHRANTIGSINIQEVANSFFNKGSYDFNNPNFHGTPQQRFSCLNAGYLLAQQYNISGQNLSLPILMNAAVQYVRQF</sequence>
<dbReference type="Proteomes" id="UP000236738">
    <property type="component" value="Unassembled WGS sequence"/>
</dbReference>
<accession>A0A1H5ZPM3</accession>
<dbReference type="RefSeq" id="WP_103914003.1">
    <property type="nucleotide sequence ID" value="NZ_FNUS01000005.1"/>
</dbReference>
<protein>
    <recommendedName>
        <fullName evidence="4">Metalloprotease</fullName>
    </recommendedName>
</protein>
<evidence type="ECO:0008006" key="4">
    <source>
        <dbReference type="Google" id="ProtNLM"/>
    </source>
</evidence>
<gene>
    <name evidence="2" type="ORF">SAMN05421847_2120</name>
</gene>